<dbReference type="InterPro" id="IPR008631">
    <property type="entry name" value="Glycogen_synth"/>
</dbReference>
<name>V8N4Z2_OPHHA</name>
<sequence length="168" mass="19426">REEEEEEEEEEEKEEGGKVGREGGRKEEEEEEEGSERVKEGRKDRGTKTTLEEWGENYFLLGPYFEHNVKTQVELCEPPNAAVKKAMDVIKANGYQVHFGRWLIEGSPYVVLFDIASAAWNLDRWKGEFWEASHIGIPYHDREANDALIFGSLTAWFLKEVLCLELDS</sequence>
<dbReference type="GO" id="GO:0004373">
    <property type="term" value="F:alpha-1,4-glucan glucosyltransferase (UDP-glucose donor) activity"/>
    <property type="evidence" value="ECO:0007669"/>
    <property type="project" value="UniProtKB-EC"/>
</dbReference>
<dbReference type="Proteomes" id="UP000018936">
    <property type="component" value="Unassembled WGS sequence"/>
</dbReference>
<gene>
    <name evidence="11" type="ORF">L345_17555</name>
</gene>
<evidence type="ECO:0000256" key="9">
    <source>
        <dbReference type="RuleBase" id="RU363104"/>
    </source>
</evidence>
<feature type="non-terminal residue" evidence="11">
    <location>
        <position position="1"/>
    </location>
</feature>
<evidence type="ECO:0000256" key="8">
    <source>
        <dbReference type="ARBA" id="ARBA00047345"/>
    </source>
</evidence>
<evidence type="ECO:0000256" key="2">
    <source>
        <dbReference type="ARBA" id="ARBA00010686"/>
    </source>
</evidence>
<keyword evidence="4 9" id="KW-0328">Glycosyltransferase</keyword>
<protein>
    <recommendedName>
        <fullName evidence="9">Glycogen [starch] synthase</fullName>
        <ecNumber evidence="9">2.4.1.11</ecNumber>
    </recommendedName>
</protein>
<feature type="compositionally biased region" description="Basic and acidic residues" evidence="10">
    <location>
        <begin position="15"/>
        <end position="27"/>
    </location>
</feature>
<dbReference type="GO" id="GO:0005737">
    <property type="term" value="C:cytoplasm"/>
    <property type="evidence" value="ECO:0007669"/>
    <property type="project" value="TreeGrafter"/>
</dbReference>
<evidence type="ECO:0000256" key="10">
    <source>
        <dbReference type="SAM" id="MobiDB-lite"/>
    </source>
</evidence>
<dbReference type="PANTHER" id="PTHR10176">
    <property type="entry name" value="GLYCOGEN SYNTHASE"/>
    <property type="match status" value="1"/>
</dbReference>
<dbReference type="Pfam" id="PF05693">
    <property type="entry name" value="Glycogen_syn"/>
    <property type="match status" value="1"/>
</dbReference>
<dbReference type="Gene3D" id="3.40.50.2000">
    <property type="entry name" value="Glycogen Phosphorylase B"/>
    <property type="match status" value="1"/>
</dbReference>
<comment type="pathway">
    <text evidence="1 9">Glycan biosynthesis; glycogen biosynthesis.</text>
</comment>
<dbReference type="AlphaFoldDB" id="V8N4Z2"/>
<organism evidence="11 12">
    <name type="scientific">Ophiophagus hannah</name>
    <name type="common">King cobra</name>
    <name type="synonym">Naja hannah</name>
    <dbReference type="NCBI Taxonomy" id="8665"/>
    <lineage>
        <taxon>Eukaryota</taxon>
        <taxon>Metazoa</taxon>
        <taxon>Chordata</taxon>
        <taxon>Craniata</taxon>
        <taxon>Vertebrata</taxon>
        <taxon>Euteleostomi</taxon>
        <taxon>Lepidosauria</taxon>
        <taxon>Squamata</taxon>
        <taxon>Bifurcata</taxon>
        <taxon>Unidentata</taxon>
        <taxon>Episquamata</taxon>
        <taxon>Toxicofera</taxon>
        <taxon>Serpentes</taxon>
        <taxon>Colubroidea</taxon>
        <taxon>Elapidae</taxon>
        <taxon>Elapinae</taxon>
        <taxon>Ophiophagus</taxon>
    </lineage>
</organism>
<dbReference type="EMBL" id="AZIM01013518">
    <property type="protein sequence ID" value="ETE56733.1"/>
    <property type="molecule type" value="Genomic_DNA"/>
</dbReference>
<evidence type="ECO:0000313" key="11">
    <source>
        <dbReference type="EMBL" id="ETE56733.1"/>
    </source>
</evidence>
<evidence type="ECO:0000256" key="7">
    <source>
        <dbReference type="ARBA" id="ARBA00043883"/>
    </source>
</evidence>
<dbReference type="UniPathway" id="UPA00164"/>
<evidence type="ECO:0000256" key="5">
    <source>
        <dbReference type="ARBA" id="ARBA00022679"/>
    </source>
</evidence>
<keyword evidence="6 9" id="KW-0320">Glycogen biosynthesis</keyword>
<reference evidence="11 12" key="1">
    <citation type="journal article" date="2013" name="Proc. Natl. Acad. Sci. U.S.A.">
        <title>The king cobra genome reveals dynamic gene evolution and adaptation in the snake venom system.</title>
        <authorList>
            <person name="Vonk F.J."/>
            <person name="Casewell N.R."/>
            <person name="Henkel C.V."/>
            <person name="Heimberg A.M."/>
            <person name="Jansen H.J."/>
            <person name="McCleary R.J."/>
            <person name="Kerkkamp H.M."/>
            <person name="Vos R.A."/>
            <person name="Guerreiro I."/>
            <person name="Calvete J.J."/>
            <person name="Wuster W."/>
            <person name="Woods A.E."/>
            <person name="Logan J.M."/>
            <person name="Harrison R.A."/>
            <person name="Castoe T.A."/>
            <person name="de Koning A.P."/>
            <person name="Pollock D.D."/>
            <person name="Yandell M."/>
            <person name="Calderon D."/>
            <person name="Renjifo C."/>
            <person name="Currier R.B."/>
            <person name="Salgado D."/>
            <person name="Pla D."/>
            <person name="Sanz L."/>
            <person name="Hyder A.S."/>
            <person name="Ribeiro J.M."/>
            <person name="Arntzen J.W."/>
            <person name="van den Thillart G.E."/>
            <person name="Boetzer M."/>
            <person name="Pirovano W."/>
            <person name="Dirks R.P."/>
            <person name="Spaink H.P."/>
            <person name="Duboule D."/>
            <person name="McGlinn E."/>
            <person name="Kini R.M."/>
            <person name="Richardson M.K."/>
        </authorList>
    </citation>
    <scope>NUCLEOTIDE SEQUENCE</scope>
    <source>
        <tissue evidence="11">Blood</tissue>
    </source>
</reference>
<accession>V8N4Z2</accession>
<keyword evidence="5 9" id="KW-0808">Transferase</keyword>
<comment type="function">
    <text evidence="7">Glycogen synthase participates in the glycogen biosynthetic process along with glycogenin and glycogen branching enzyme. Extends the primer composed of a few glucose units formed by glycogenin by adding new glucose units to it. In this context, glycogen synthase transfers the glycosyl residue from UDP-Glc to the non-reducing end of alpha-1,4-glucan.</text>
</comment>
<evidence type="ECO:0000256" key="1">
    <source>
        <dbReference type="ARBA" id="ARBA00004964"/>
    </source>
</evidence>
<comment type="caution">
    <text evidence="11">The sequence shown here is derived from an EMBL/GenBank/DDBJ whole genome shotgun (WGS) entry which is preliminary data.</text>
</comment>
<proteinExistence type="inferred from homology"/>
<dbReference type="EC" id="2.4.1.11" evidence="9"/>
<evidence type="ECO:0000256" key="4">
    <source>
        <dbReference type="ARBA" id="ARBA00022676"/>
    </source>
</evidence>
<dbReference type="PANTHER" id="PTHR10176:SF1">
    <property type="entry name" value="GLYCOGEN [STARCH] SYNTHASE, LIVER"/>
    <property type="match status" value="1"/>
</dbReference>
<comment type="function">
    <text evidence="9">Transfers the glycosyl residue from UDP-Glc to the non-reducing end of alpha-1,4-glucan.</text>
</comment>
<evidence type="ECO:0000256" key="3">
    <source>
        <dbReference type="ARBA" id="ARBA00022533"/>
    </source>
</evidence>
<feature type="compositionally biased region" description="Acidic residues" evidence="10">
    <location>
        <begin position="1"/>
        <end position="14"/>
    </location>
</feature>
<dbReference type="GO" id="GO:0005978">
    <property type="term" value="P:glycogen biosynthetic process"/>
    <property type="evidence" value="ECO:0007669"/>
    <property type="project" value="UniProtKB-UniPathway"/>
</dbReference>
<comment type="catalytic activity">
    <reaction evidence="8">
        <text>[(1-&gt;4)-alpha-D-glucosyl](n) + UDP-alpha-D-glucose = [(1-&gt;4)-alpha-D-glucosyl](n+1) + UDP + H(+)</text>
        <dbReference type="Rhea" id="RHEA:18549"/>
        <dbReference type="Rhea" id="RHEA-COMP:9584"/>
        <dbReference type="Rhea" id="RHEA-COMP:9587"/>
        <dbReference type="ChEBI" id="CHEBI:15378"/>
        <dbReference type="ChEBI" id="CHEBI:15444"/>
        <dbReference type="ChEBI" id="CHEBI:58223"/>
        <dbReference type="ChEBI" id="CHEBI:58885"/>
        <dbReference type="EC" id="2.4.1.11"/>
    </reaction>
    <physiologicalReaction direction="left-to-right" evidence="8">
        <dbReference type="Rhea" id="RHEA:18550"/>
    </physiologicalReaction>
</comment>
<keyword evidence="12" id="KW-1185">Reference proteome</keyword>
<evidence type="ECO:0000313" key="12">
    <source>
        <dbReference type="Proteomes" id="UP000018936"/>
    </source>
</evidence>
<feature type="region of interest" description="Disordered" evidence="10">
    <location>
        <begin position="1"/>
        <end position="47"/>
    </location>
</feature>
<dbReference type="OrthoDB" id="6335297at2759"/>
<keyword evidence="3" id="KW-0021">Allosteric enzyme</keyword>
<evidence type="ECO:0000256" key="6">
    <source>
        <dbReference type="ARBA" id="ARBA00023056"/>
    </source>
</evidence>
<comment type="similarity">
    <text evidence="2 9">Belongs to the glycosyltransferase 3 family.</text>
</comment>
<feature type="compositionally biased region" description="Basic and acidic residues" evidence="10">
    <location>
        <begin position="35"/>
        <end position="47"/>
    </location>
</feature>